<protein>
    <submittedName>
        <fullName evidence="1">Uncharacterized protein</fullName>
    </submittedName>
</protein>
<sequence length="174" mass="19608">MAMVASFIRVALSDGEASEYGRLRSKKTIAYRRPESETEGFKARAAIESEKKATHMNQGFSPFALRNLRLQTTCRVVADDSVVCKDLGVDNGLLLKANQLTETQNSTTTIAPASTETQTQKLERISYELLDLTKLERYDYSLLFCLETGLNRYSPLNAVEKFRFKDLRLISLPS</sequence>
<keyword evidence="2" id="KW-1185">Reference proteome</keyword>
<evidence type="ECO:0000313" key="1">
    <source>
        <dbReference type="EMBL" id="PON84180.1"/>
    </source>
</evidence>
<organism evidence="1 2">
    <name type="scientific">Trema orientale</name>
    <name type="common">Charcoal tree</name>
    <name type="synonym">Celtis orientalis</name>
    <dbReference type="NCBI Taxonomy" id="63057"/>
    <lineage>
        <taxon>Eukaryota</taxon>
        <taxon>Viridiplantae</taxon>
        <taxon>Streptophyta</taxon>
        <taxon>Embryophyta</taxon>
        <taxon>Tracheophyta</taxon>
        <taxon>Spermatophyta</taxon>
        <taxon>Magnoliopsida</taxon>
        <taxon>eudicotyledons</taxon>
        <taxon>Gunneridae</taxon>
        <taxon>Pentapetalae</taxon>
        <taxon>rosids</taxon>
        <taxon>fabids</taxon>
        <taxon>Rosales</taxon>
        <taxon>Cannabaceae</taxon>
        <taxon>Trema</taxon>
    </lineage>
</organism>
<dbReference type="AlphaFoldDB" id="A0A2P5EF71"/>
<dbReference type="OrthoDB" id="10421674at2759"/>
<dbReference type="InParanoid" id="A0A2P5EF71"/>
<reference evidence="2" key="1">
    <citation type="submission" date="2016-06" db="EMBL/GenBank/DDBJ databases">
        <title>Parallel loss of symbiosis genes in relatives of nitrogen-fixing non-legume Parasponia.</title>
        <authorList>
            <person name="Van Velzen R."/>
            <person name="Holmer R."/>
            <person name="Bu F."/>
            <person name="Rutten L."/>
            <person name="Van Zeijl A."/>
            <person name="Liu W."/>
            <person name="Santuari L."/>
            <person name="Cao Q."/>
            <person name="Sharma T."/>
            <person name="Shen D."/>
            <person name="Roswanjaya Y."/>
            <person name="Wardhani T."/>
            <person name="Kalhor M.S."/>
            <person name="Jansen J."/>
            <person name="Van den Hoogen J."/>
            <person name="Gungor B."/>
            <person name="Hartog M."/>
            <person name="Hontelez J."/>
            <person name="Verver J."/>
            <person name="Yang W.-C."/>
            <person name="Schijlen E."/>
            <person name="Repin R."/>
            <person name="Schilthuizen M."/>
            <person name="Schranz E."/>
            <person name="Heidstra R."/>
            <person name="Miyata K."/>
            <person name="Fedorova E."/>
            <person name="Kohlen W."/>
            <person name="Bisseling T."/>
            <person name="Smit S."/>
            <person name="Geurts R."/>
        </authorList>
    </citation>
    <scope>NUCLEOTIDE SEQUENCE [LARGE SCALE GENOMIC DNA]</scope>
    <source>
        <strain evidence="2">cv. RG33-2</strain>
    </source>
</reference>
<evidence type="ECO:0000313" key="2">
    <source>
        <dbReference type="Proteomes" id="UP000237000"/>
    </source>
</evidence>
<accession>A0A2P5EF71</accession>
<gene>
    <name evidence="1" type="ORF">TorRG33x02_200780</name>
</gene>
<dbReference type="STRING" id="63057.A0A2P5EF71"/>
<proteinExistence type="predicted"/>
<name>A0A2P5EF71_TREOI</name>
<dbReference type="Proteomes" id="UP000237000">
    <property type="component" value="Unassembled WGS sequence"/>
</dbReference>
<dbReference type="EMBL" id="JXTC01000167">
    <property type="protein sequence ID" value="PON84180.1"/>
    <property type="molecule type" value="Genomic_DNA"/>
</dbReference>
<comment type="caution">
    <text evidence="1">The sequence shown here is derived from an EMBL/GenBank/DDBJ whole genome shotgun (WGS) entry which is preliminary data.</text>
</comment>